<dbReference type="PANTHER" id="PTHR47187:SF1">
    <property type="entry name" value="NFATC2-INTERACTING PROTEIN"/>
    <property type="match status" value="1"/>
</dbReference>
<dbReference type="InterPro" id="IPR052324">
    <property type="entry name" value="NFATC2-Int_DNA_Repair"/>
</dbReference>
<evidence type="ECO:0008006" key="6">
    <source>
        <dbReference type="Google" id="ProtNLM"/>
    </source>
</evidence>
<evidence type="ECO:0000313" key="5">
    <source>
        <dbReference type="Proteomes" id="UP001208570"/>
    </source>
</evidence>
<feature type="region of interest" description="Disordered" evidence="3">
    <location>
        <begin position="83"/>
        <end position="115"/>
    </location>
</feature>
<dbReference type="EMBL" id="JAODUP010000012">
    <property type="protein sequence ID" value="KAK2169060.1"/>
    <property type="molecule type" value="Genomic_DNA"/>
</dbReference>
<dbReference type="Gene3D" id="3.10.20.90">
    <property type="entry name" value="Phosphatidylinositol 3-kinase Catalytic Subunit, Chain A, domain 1"/>
    <property type="match status" value="1"/>
</dbReference>
<sequence length="349" mass="39724">MAIYKKGAFKSKAIATSKTQSRLTINLCFIPPQLPSSDNMSSSVTDDVYSSCVRTQLTTAKLKELASKIILYDSDNNDEEEVNVFKKKSRGKKTLRSTKRPGKQTRKQQNISDEKESRSNCVVILDDDDNDTVVSSVKQHHLYNVVVSFLSLVFSDLLMSKSLEPTPPPTPPSTVVNMRKKWMKEDVKNAFFTFITFRKLERAQLTYKRDSDDDDDVSIIEVVSPVKDSINHKEISVKVNYHSGVQRFAMKMTDSFANVYKDMANHVHASENQLIMFLNDKKIHSYDTPTSIGLQIADIIDCYVRRPEEVLLEEDDSILEDPDIINLGVQTKTSKSKLKIQIRMVRVLD</sequence>
<keyword evidence="5" id="KW-1185">Reference proteome</keyword>
<organism evidence="4 5">
    <name type="scientific">Paralvinella palmiformis</name>
    <dbReference type="NCBI Taxonomy" id="53620"/>
    <lineage>
        <taxon>Eukaryota</taxon>
        <taxon>Metazoa</taxon>
        <taxon>Spiralia</taxon>
        <taxon>Lophotrochozoa</taxon>
        <taxon>Annelida</taxon>
        <taxon>Polychaeta</taxon>
        <taxon>Sedentaria</taxon>
        <taxon>Canalipalpata</taxon>
        <taxon>Terebellida</taxon>
        <taxon>Terebelliformia</taxon>
        <taxon>Alvinellidae</taxon>
        <taxon>Paralvinella</taxon>
    </lineage>
</organism>
<keyword evidence="2" id="KW-0539">Nucleus</keyword>
<evidence type="ECO:0000256" key="2">
    <source>
        <dbReference type="ARBA" id="ARBA00023242"/>
    </source>
</evidence>
<name>A0AAD9NGD8_9ANNE</name>
<dbReference type="SUPFAM" id="SSF54236">
    <property type="entry name" value="Ubiquitin-like"/>
    <property type="match status" value="1"/>
</dbReference>
<dbReference type="AlphaFoldDB" id="A0AAD9NGD8"/>
<protein>
    <recommendedName>
        <fullName evidence="6">Rad60/SUMO-like domain-containing protein</fullName>
    </recommendedName>
</protein>
<evidence type="ECO:0000256" key="3">
    <source>
        <dbReference type="SAM" id="MobiDB-lite"/>
    </source>
</evidence>
<comment type="caution">
    <text evidence="4">The sequence shown here is derived from an EMBL/GenBank/DDBJ whole genome shotgun (WGS) entry which is preliminary data.</text>
</comment>
<gene>
    <name evidence="4" type="ORF">LSH36_12g04015</name>
</gene>
<dbReference type="Proteomes" id="UP001208570">
    <property type="component" value="Unassembled WGS sequence"/>
</dbReference>
<reference evidence="4" key="1">
    <citation type="journal article" date="2023" name="Mol. Biol. Evol.">
        <title>Third-Generation Sequencing Reveals the Adaptive Role of the Epigenome in Three Deep-Sea Polychaetes.</title>
        <authorList>
            <person name="Perez M."/>
            <person name="Aroh O."/>
            <person name="Sun Y."/>
            <person name="Lan Y."/>
            <person name="Juniper S.K."/>
            <person name="Young C.R."/>
            <person name="Angers B."/>
            <person name="Qian P.Y."/>
        </authorList>
    </citation>
    <scope>NUCLEOTIDE SEQUENCE</scope>
    <source>
        <strain evidence="4">P08H-3</strain>
    </source>
</reference>
<evidence type="ECO:0000256" key="1">
    <source>
        <dbReference type="ARBA" id="ARBA00004123"/>
    </source>
</evidence>
<accession>A0AAD9NGD8</accession>
<dbReference type="PANTHER" id="PTHR47187">
    <property type="entry name" value="NFATC2-INTERACTING PROTEIN"/>
    <property type="match status" value="1"/>
</dbReference>
<evidence type="ECO:0000313" key="4">
    <source>
        <dbReference type="EMBL" id="KAK2169060.1"/>
    </source>
</evidence>
<dbReference type="InterPro" id="IPR029071">
    <property type="entry name" value="Ubiquitin-like_domsf"/>
</dbReference>
<dbReference type="GO" id="GO:0045944">
    <property type="term" value="P:positive regulation of transcription by RNA polymerase II"/>
    <property type="evidence" value="ECO:0007669"/>
    <property type="project" value="TreeGrafter"/>
</dbReference>
<dbReference type="GO" id="GO:0005634">
    <property type="term" value="C:nucleus"/>
    <property type="evidence" value="ECO:0007669"/>
    <property type="project" value="UniProtKB-SubCell"/>
</dbReference>
<comment type="subcellular location">
    <subcellularLocation>
        <location evidence="1">Nucleus</location>
    </subcellularLocation>
</comment>
<feature type="compositionally biased region" description="Basic residues" evidence="3">
    <location>
        <begin position="85"/>
        <end position="106"/>
    </location>
</feature>
<proteinExistence type="predicted"/>